<sequence length="266" mass="30133">MQLSLEHPRRFEELVGLQVVVTMLKVKKPNDMEGNSPEYVDVSNNSDERDLYQRELVCDLPFIKEELESRHNTVDTDISYTSTEGSDMEADTDGQGTFTIADKLGRKRKCKLRQNTHTKKTLTLTNKYEALTMAADQLTTQDDPAQQTKSDQPKTDYDLIQHLLKDMKQEFHTYTLPRDKPVKVVIKGLPLNMATEDIQNELMGYPVTDASSSTFPQLRSRHNQPISEEARDPPPLTQKDNSTAAGIHRSYAAAVQGQRARSQPPN</sequence>
<protein>
    <submittedName>
        <fullName evidence="2">Uncharacterized protein</fullName>
    </submittedName>
</protein>
<dbReference type="AlphaFoldDB" id="A0A7R8VK11"/>
<evidence type="ECO:0000256" key="1">
    <source>
        <dbReference type="SAM" id="MobiDB-lite"/>
    </source>
</evidence>
<dbReference type="EMBL" id="OA567178">
    <property type="protein sequence ID" value="CAD7200003.1"/>
    <property type="molecule type" value="Genomic_DNA"/>
</dbReference>
<evidence type="ECO:0000313" key="2">
    <source>
        <dbReference type="EMBL" id="CAD7200003.1"/>
    </source>
</evidence>
<reference evidence="2" key="1">
    <citation type="submission" date="2020-11" db="EMBL/GenBank/DDBJ databases">
        <authorList>
            <person name="Tran Van P."/>
        </authorList>
    </citation>
    <scope>NUCLEOTIDE SEQUENCE</scope>
</reference>
<name>A0A7R8VK11_TIMDO</name>
<accession>A0A7R8VK11</accession>
<organism evidence="2">
    <name type="scientific">Timema douglasi</name>
    <name type="common">Walking stick</name>
    <dbReference type="NCBI Taxonomy" id="61478"/>
    <lineage>
        <taxon>Eukaryota</taxon>
        <taxon>Metazoa</taxon>
        <taxon>Ecdysozoa</taxon>
        <taxon>Arthropoda</taxon>
        <taxon>Hexapoda</taxon>
        <taxon>Insecta</taxon>
        <taxon>Pterygota</taxon>
        <taxon>Neoptera</taxon>
        <taxon>Polyneoptera</taxon>
        <taxon>Phasmatodea</taxon>
        <taxon>Timematodea</taxon>
        <taxon>Timematoidea</taxon>
        <taxon>Timematidae</taxon>
        <taxon>Timema</taxon>
    </lineage>
</organism>
<gene>
    <name evidence="2" type="ORF">TDIB3V08_LOCUS6237</name>
</gene>
<feature type="region of interest" description="Disordered" evidence="1">
    <location>
        <begin position="208"/>
        <end position="266"/>
    </location>
</feature>
<proteinExistence type="predicted"/>